<name>A0AAE0P0Q5_9PEZI</name>
<dbReference type="AlphaFoldDB" id="A0AAE0P0Q5"/>
<protein>
    <submittedName>
        <fullName evidence="2">Uncharacterized protein</fullName>
    </submittedName>
</protein>
<keyword evidence="3" id="KW-1185">Reference proteome</keyword>
<gene>
    <name evidence="2" type="ORF">B0H63DRAFT_467478</name>
</gene>
<dbReference type="EMBL" id="JAULSW010000002">
    <property type="protein sequence ID" value="KAK3391213.1"/>
    <property type="molecule type" value="Genomic_DNA"/>
</dbReference>
<dbReference type="Proteomes" id="UP001285441">
    <property type="component" value="Unassembled WGS sequence"/>
</dbReference>
<feature type="region of interest" description="Disordered" evidence="1">
    <location>
        <begin position="24"/>
        <end position="54"/>
    </location>
</feature>
<comment type="caution">
    <text evidence="2">The sequence shown here is derived from an EMBL/GenBank/DDBJ whole genome shotgun (WGS) entry which is preliminary data.</text>
</comment>
<organism evidence="2 3">
    <name type="scientific">Podospora didyma</name>
    <dbReference type="NCBI Taxonomy" id="330526"/>
    <lineage>
        <taxon>Eukaryota</taxon>
        <taxon>Fungi</taxon>
        <taxon>Dikarya</taxon>
        <taxon>Ascomycota</taxon>
        <taxon>Pezizomycotina</taxon>
        <taxon>Sordariomycetes</taxon>
        <taxon>Sordariomycetidae</taxon>
        <taxon>Sordariales</taxon>
        <taxon>Podosporaceae</taxon>
        <taxon>Podospora</taxon>
    </lineage>
</organism>
<reference evidence="2" key="1">
    <citation type="journal article" date="2023" name="Mol. Phylogenet. Evol.">
        <title>Genome-scale phylogeny and comparative genomics of the fungal order Sordariales.</title>
        <authorList>
            <person name="Hensen N."/>
            <person name="Bonometti L."/>
            <person name="Westerberg I."/>
            <person name="Brannstrom I.O."/>
            <person name="Guillou S."/>
            <person name="Cros-Aarteil S."/>
            <person name="Calhoun S."/>
            <person name="Haridas S."/>
            <person name="Kuo A."/>
            <person name="Mondo S."/>
            <person name="Pangilinan J."/>
            <person name="Riley R."/>
            <person name="LaButti K."/>
            <person name="Andreopoulos B."/>
            <person name="Lipzen A."/>
            <person name="Chen C."/>
            <person name="Yan M."/>
            <person name="Daum C."/>
            <person name="Ng V."/>
            <person name="Clum A."/>
            <person name="Steindorff A."/>
            <person name="Ohm R.A."/>
            <person name="Martin F."/>
            <person name="Silar P."/>
            <person name="Natvig D.O."/>
            <person name="Lalanne C."/>
            <person name="Gautier V."/>
            <person name="Ament-Velasquez S.L."/>
            <person name="Kruys A."/>
            <person name="Hutchinson M.I."/>
            <person name="Powell A.J."/>
            <person name="Barry K."/>
            <person name="Miller A.N."/>
            <person name="Grigoriev I.V."/>
            <person name="Debuchy R."/>
            <person name="Gladieux P."/>
            <person name="Hiltunen Thoren M."/>
            <person name="Johannesson H."/>
        </authorList>
    </citation>
    <scope>NUCLEOTIDE SEQUENCE</scope>
    <source>
        <strain evidence="2">CBS 232.78</strain>
    </source>
</reference>
<reference evidence="2" key="2">
    <citation type="submission" date="2023-06" db="EMBL/GenBank/DDBJ databases">
        <authorList>
            <consortium name="Lawrence Berkeley National Laboratory"/>
            <person name="Haridas S."/>
            <person name="Hensen N."/>
            <person name="Bonometti L."/>
            <person name="Westerberg I."/>
            <person name="Brannstrom I.O."/>
            <person name="Guillou S."/>
            <person name="Cros-Aarteil S."/>
            <person name="Calhoun S."/>
            <person name="Kuo A."/>
            <person name="Mondo S."/>
            <person name="Pangilinan J."/>
            <person name="Riley R."/>
            <person name="LaButti K."/>
            <person name="Andreopoulos B."/>
            <person name="Lipzen A."/>
            <person name="Chen C."/>
            <person name="Yanf M."/>
            <person name="Daum C."/>
            <person name="Ng V."/>
            <person name="Clum A."/>
            <person name="Steindorff A."/>
            <person name="Ohm R."/>
            <person name="Martin F."/>
            <person name="Silar P."/>
            <person name="Natvig D."/>
            <person name="Lalanne C."/>
            <person name="Gautier V."/>
            <person name="Ament-velasquez S.L."/>
            <person name="Kruys A."/>
            <person name="Hutchinson M.I."/>
            <person name="Powell A.J."/>
            <person name="Barry K."/>
            <person name="Miller A.N."/>
            <person name="Grigoriev I.V."/>
            <person name="Debuchy R."/>
            <person name="Gladieux P."/>
            <person name="Thoren M.H."/>
            <person name="Johannesson H."/>
        </authorList>
    </citation>
    <scope>NUCLEOTIDE SEQUENCE</scope>
    <source>
        <strain evidence="2">CBS 232.78</strain>
    </source>
</reference>
<proteinExistence type="predicted"/>
<evidence type="ECO:0000256" key="1">
    <source>
        <dbReference type="SAM" id="MobiDB-lite"/>
    </source>
</evidence>
<accession>A0AAE0P0Q5</accession>
<evidence type="ECO:0000313" key="2">
    <source>
        <dbReference type="EMBL" id="KAK3391213.1"/>
    </source>
</evidence>
<evidence type="ECO:0000313" key="3">
    <source>
        <dbReference type="Proteomes" id="UP001285441"/>
    </source>
</evidence>
<sequence>MVSFLSGRSHKSLTLEAGSRFLPCSDSTSRATLRHPPYPEAHREPLPWSVPREGSPYSPSLAVSHQGNVISRRGSIPELASLTGTMPARRIRNKRQPRPPTAFEHMLKMATDIQAVQSHSDSMLQDLGFTLTIPLPEAVVECMATEDGGSSRLPLKEMAGIAKYYTSLSAPNEGELKAVQSYLQERGATLPEIEWKVLRQADVTENGGL</sequence>